<gene>
    <name evidence="8" type="ORF">D0865_02507</name>
</gene>
<evidence type="ECO:0000313" key="8">
    <source>
        <dbReference type="EMBL" id="RMY58604.1"/>
    </source>
</evidence>
<proteinExistence type="predicted"/>
<dbReference type="GO" id="GO:0004674">
    <property type="term" value="F:protein serine/threonine kinase activity"/>
    <property type="evidence" value="ECO:0007669"/>
    <property type="project" value="UniProtKB-KW"/>
</dbReference>
<dbReference type="Gene3D" id="1.10.510.10">
    <property type="entry name" value="Transferase(Phosphotransferase) domain 1"/>
    <property type="match status" value="1"/>
</dbReference>
<dbReference type="OrthoDB" id="5979581at2759"/>
<dbReference type="Gene3D" id="3.30.200.20">
    <property type="entry name" value="Phosphorylase Kinase, domain 1"/>
    <property type="match status" value="1"/>
</dbReference>
<dbReference type="SMART" id="SM00220">
    <property type="entry name" value="S_TKc"/>
    <property type="match status" value="1"/>
</dbReference>
<keyword evidence="3" id="KW-0547">Nucleotide-binding</keyword>
<dbReference type="AlphaFoldDB" id="A0A3M7D2U2"/>
<accession>A0A3M7D2U2</accession>
<feature type="compositionally biased region" description="Basic and acidic residues" evidence="6">
    <location>
        <begin position="378"/>
        <end position="391"/>
    </location>
</feature>
<sequence length="568" mass="63657">MQSDERIEEETLPNYKSSRYYPVQIRDVFQDRYEVLGKLGYGATSTTWFCRDQYAEDFKVLKICIHENGRSLREQDAYSQFSGLRTSNVGCFFTRMTKRRFEITGPFGFPHACFVFAPAACTTEEILKYHEGPINMDFVKSTLRCAIRALDFLHSDAHLIHTDVKLDNMFMTLTDDAELEALAWHLAENPPEFKVDETGRKIYEQHNLSNLGSSSWGHAILGDLGEAYVFDEDKDDGLLGPSIVSPAALRPPEVILGMKWGTPLDIWQIGCLFFMLLNKRILFKNLEGEERWPGCYHLTQMTALMGPPPPDYLARSEEQYLECDETCAWGNPGSKGVPDISFEALLDRLEGEDKTTALDFVRCIFQWKPEERSTAKELLQHPFLDSERRDAEDEDAEEEVAEEEVAGEPRAEETSADEAGAEETGAKETDAEETGPEKIGPGSQCTDSETSKDCTDISESQKPSKEAVASPDTLELQDIDAGRESQQASIHSQKAPGRKAPIKENHSGMKPTEAPKKDESEDSKEEPEQIAAEAKKDCDGEVVDESQSEPFGRLADLQIGLAESSQEQ</sequence>
<feature type="region of interest" description="Disordered" evidence="6">
    <location>
        <begin position="378"/>
        <end position="553"/>
    </location>
</feature>
<keyword evidence="1" id="KW-0723">Serine/threonine-protein kinase</keyword>
<evidence type="ECO:0000256" key="3">
    <source>
        <dbReference type="ARBA" id="ARBA00022741"/>
    </source>
</evidence>
<dbReference type="PANTHER" id="PTHR45646">
    <property type="entry name" value="SERINE/THREONINE-PROTEIN KINASE DOA-RELATED"/>
    <property type="match status" value="1"/>
</dbReference>
<dbReference type="GO" id="GO:0005634">
    <property type="term" value="C:nucleus"/>
    <property type="evidence" value="ECO:0007669"/>
    <property type="project" value="TreeGrafter"/>
</dbReference>
<dbReference type="PROSITE" id="PS50011">
    <property type="entry name" value="PROTEIN_KINASE_DOM"/>
    <property type="match status" value="1"/>
</dbReference>
<evidence type="ECO:0000259" key="7">
    <source>
        <dbReference type="PROSITE" id="PS50011"/>
    </source>
</evidence>
<dbReference type="PANTHER" id="PTHR45646:SF11">
    <property type="entry name" value="SERINE_THREONINE-PROTEIN KINASE DOA"/>
    <property type="match status" value="1"/>
</dbReference>
<feature type="compositionally biased region" description="Acidic residues" evidence="6">
    <location>
        <begin position="392"/>
        <end position="406"/>
    </location>
</feature>
<dbReference type="VEuPathDB" id="FungiDB:BTJ68_05998"/>
<keyword evidence="2" id="KW-0808">Transferase</keyword>
<evidence type="ECO:0000256" key="1">
    <source>
        <dbReference type="ARBA" id="ARBA00022527"/>
    </source>
</evidence>
<evidence type="ECO:0000256" key="5">
    <source>
        <dbReference type="ARBA" id="ARBA00022840"/>
    </source>
</evidence>
<dbReference type="PROSITE" id="PS00108">
    <property type="entry name" value="PROTEIN_KINASE_ST"/>
    <property type="match status" value="1"/>
</dbReference>
<evidence type="ECO:0000256" key="2">
    <source>
        <dbReference type="ARBA" id="ARBA00022679"/>
    </source>
</evidence>
<evidence type="ECO:0000256" key="4">
    <source>
        <dbReference type="ARBA" id="ARBA00022777"/>
    </source>
</evidence>
<dbReference type="InterPro" id="IPR000719">
    <property type="entry name" value="Prot_kinase_dom"/>
</dbReference>
<comment type="caution">
    <text evidence="8">The sequence shown here is derived from an EMBL/GenBank/DDBJ whole genome shotgun (WGS) entry which is preliminary data.</text>
</comment>
<keyword evidence="4" id="KW-0418">Kinase</keyword>
<dbReference type="InterPro" id="IPR008271">
    <property type="entry name" value="Ser/Thr_kinase_AS"/>
</dbReference>
<dbReference type="Proteomes" id="UP000270230">
    <property type="component" value="Unassembled WGS sequence"/>
</dbReference>
<keyword evidence="5" id="KW-0067">ATP-binding</keyword>
<organism evidence="8 9">
    <name type="scientific">Hortaea werneckii</name>
    <name type="common">Black yeast</name>
    <name type="synonym">Cladosporium werneckii</name>
    <dbReference type="NCBI Taxonomy" id="91943"/>
    <lineage>
        <taxon>Eukaryota</taxon>
        <taxon>Fungi</taxon>
        <taxon>Dikarya</taxon>
        <taxon>Ascomycota</taxon>
        <taxon>Pezizomycotina</taxon>
        <taxon>Dothideomycetes</taxon>
        <taxon>Dothideomycetidae</taxon>
        <taxon>Mycosphaerellales</taxon>
        <taxon>Teratosphaeriaceae</taxon>
        <taxon>Hortaea</taxon>
    </lineage>
</organism>
<dbReference type="GO" id="GO:0005524">
    <property type="term" value="F:ATP binding"/>
    <property type="evidence" value="ECO:0007669"/>
    <property type="project" value="UniProtKB-KW"/>
</dbReference>
<reference evidence="8 9" key="1">
    <citation type="journal article" date="2018" name="BMC Genomics">
        <title>Genomic evidence for intraspecific hybridization in a clonal and extremely halotolerant yeast.</title>
        <authorList>
            <person name="Gostincar C."/>
            <person name="Stajich J.E."/>
            <person name="Zupancic J."/>
            <person name="Zalar P."/>
            <person name="Gunde-Cimerman N."/>
        </authorList>
    </citation>
    <scope>NUCLEOTIDE SEQUENCE [LARGE SCALE GENOMIC DNA]</scope>
    <source>
        <strain evidence="8 9">EXF-151</strain>
    </source>
</reference>
<feature type="compositionally biased region" description="Basic and acidic residues" evidence="6">
    <location>
        <begin position="501"/>
        <end position="519"/>
    </location>
</feature>
<evidence type="ECO:0000313" key="9">
    <source>
        <dbReference type="Proteomes" id="UP000270230"/>
    </source>
</evidence>
<dbReference type="EMBL" id="QWIN01000125">
    <property type="protein sequence ID" value="RMY58604.1"/>
    <property type="molecule type" value="Genomic_DNA"/>
</dbReference>
<dbReference type="SUPFAM" id="SSF56112">
    <property type="entry name" value="Protein kinase-like (PK-like)"/>
    <property type="match status" value="1"/>
</dbReference>
<dbReference type="Pfam" id="PF00069">
    <property type="entry name" value="Pkinase"/>
    <property type="match status" value="1"/>
</dbReference>
<dbReference type="InterPro" id="IPR011009">
    <property type="entry name" value="Kinase-like_dom_sf"/>
</dbReference>
<dbReference type="GO" id="GO:0043484">
    <property type="term" value="P:regulation of RNA splicing"/>
    <property type="evidence" value="ECO:0007669"/>
    <property type="project" value="TreeGrafter"/>
</dbReference>
<dbReference type="InterPro" id="IPR051175">
    <property type="entry name" value="CLK_kinases"/>
</dbReference>
<name>A0A3M7D2U2_HORWE</name>
<feature type="domain" description="Protein kinase" evidence="7">
    <location>
        <begin position="33"/>
        <end position="384"/>
    </location>
</feature>
<protein>
    <recommendedName>
        <fullName evidence="7">Protein kinase domain-containing protein</fullName>
    </recommendedName>
</protein>
<evidence type="ECO:0000256" key="6">
    <source>
        <dbReference type="SAM" id="MobiDB-lite"/>
    </source>
</evidence>